<dbReference type="InterPro" id="IPR001608">
    <property type="entry name" value="Ala_racemase_N"/>
</dbReference>
<comment type="caution">
    <text evidence="9">The sequence shown here is derived from an EMBL/GenBank/DDBJ whole genome shotgun (WGS) entry which is preliminary data.</text>
</comment>
<evidence type="ECO:0000313" key="10">
    <source>
        <dbReference type="Proteomes" id="UP000658225"/>
    </source>
</evidence>
<accession>A0A927R3K3</accession>
<dbReference type="EMBL" id="JADBEL010000011">
    <property type="protein sequence ID" value="MBE1555196.1"/>
    <property type="molecule type" value="Genomic_DNA"/>
</dbReference>
<dbReference type="GO" id="GO:0030632">
    <property type="term" value="P:D-alanine biosynthetic process"/>
    <property type="evidence" value="ECO:0007669"/>
    <property type="project" value="UniProtKB-UniRule"/>
</dbReference>
<protein>
    <recommendedName>
        <fullName evidence="5">Alanine racemase</fullName>
        <ecNumber evidence="5">5.1.1.1</ecNumber>
    </recommendedName>
</protein>
<evidence type="ECO:0000256" key="1">
    <source>
        <dbReference type="ARBA" id="ARBA00000316"/>
    </source>
</evidence>
<feature type="active site" description="Proton acceptor; specific for D-alanine" evidence="5">
    <location>
        <position position="42"/>
    </location>
</feature>
<dbReference type="SUPFAM" id="SSF51419">
    <property type="entry name" value="PLP-binding barrel"/>
    <property type="match status" value="1"/>
</dbReference>
<feature type="binding site" evidence="5 7">
    <location>
        <position position="318"/>
    </location>
    <ligand>
        <name>substrate</name>
    </ligand>
</feature>
<dbReference type="Gene3D" id="3.20.20.10">
    <property type="entry name" value="Alanine racemase"/>
    <property type="match status" value="1"/>
</dbReference>
<dbReference type="PRINTS" id="PR00992">
    <property type="entry name" value="ALARACEMASE"/>
</dbReference>
<feature type="domain" description="Alanine racemase C-terminal" evidence="8">
    <location>
        <begin position="250"/>
        <end position="375"/>
    </location>
</feature>
<dbReference type="InterPro" id="IPR011079">
    <property type="entry name" value="Ala_racemase_C"/>
</dbReference>
<dbReference type="PROSITE" id="PS00395">
    <property type="entry name" value="ALANINE_RACEMASE"/>
    <property type="match status" value="1"/>
</dbReference>
<dbReference type="Gene3D" id="2.40.37.10">
    <property type="entry name" value="Lyase, Ornithine Decarboxylase, Chain A, domain 1"/>
    <property type="match status" value="1"/>
</dbReference>
<dbReference type="InterPro" id="IPR029066">
    <property type="entry name" value="PLP-binding_barrel"/>
</dbReference>
<reference evidence="9" key="1">
    <citation type="submission" date="2020-10" db="EMBL/GenBank/DDBJ databases">
        <title>Genomic Encyclopedia of Type Strains, Phase IV (KMG-IV): sequencing the most valuable type-strain genomes for metagenomic binning, comparative biology and taxonomic classification.</title>
        <authorList>
            <person name="Goeker M."/>
        </authorList>
    </citation>
    <scope>NUCLEOTIDE SEQUENCE</scope>
    <source>
        <strain evidence="9">DSM 13886</strain>
    </source>
</reference>
<dbReference type="Pfam" id="PF01168">
    <property type="entry name" value="Ala_racemase_N"/>
    <property type="match status" value="1"/>
</dbReference>
<comment type="pathway">
    <text evidence="5">Amino-acid biosynthesis; D-alanine biosynthesis; D-alanine from L-alanine: step 1/1.</text>
</comment>
<evidence type="ECO:0000313" key="9">
    <source>
        <dbReference type="EMBL" id="MBE1555196.1"/>
    </source>
</evidence>
<dbReference type="Pfam" id="PF00842">
    <property type="entry name" value="Ala_racemase_C"/>
    <property type="match status" value="1"/>
</dbReference>
<dbReference type="SUPFAM" id="SSF50621">
    <property type="entry name" value="Alanine racemase C-terminal domain-like"/>
    <property type="match status" value="1"/>
</dbReference>
<feature type="modified residue" description="N6-(pyridoxal phosphate)lysine" evidence="5 6">
    <location>
        <position position="42"/>
    </location>
</feature>
<dbReference type="GO" id="GO:0009252">
    <property type="term" value="P:peptidoglycan biosynthetic process"/>
    <property type="evidence" value="ECO:0007669"/>
    <property type="project" value="TreeGrafter"/>
</dbReference>
<evidence type="ECO:0000259" key="8">
    <source>
        <dbReference type="SMART" id="SM01005"/>
    </source>
</evidence>
<feature type="active site" description="Proton acceptor; specific for L-alanine" evidence="5">
    <location>
        <position position="271"/>
    </location>
</feature>
<dbReference type="GO" id="GO:0008784">
    <property type="term" value="F:alanine racemase activity"/>
    <property type="evidence" value="ECO:0007669"/>
    <property type="project" value="UniProtKB-UniRule"/>
</dbReference>
<comment type="function">
    <text evidence="5">Catalyzes the interconversion of L-alanine and D-alanine. May also act on other amino acids.</text>
</comment>
<evidence type="ECO:0000256" key="5">
    <source>
        <dbReference type="HAMAP-Rule" id="MF_01201"/>
    </source>
</evidence>
<dbReference type="PANTHER" id="PTHR30511:SF0">
    <property type="entry name" value="ALANINE RACEMASE, CATABOLIC-RELATED"/>
    <property type="match status" value="1"/>
</dbReference>
<feature type="binding site" evidence="5 7">
    <location>
        <position position="142"/>
    </location>
    <ligand>
        <name>substrate</name>
    </ligand>
</feature>
<dbReference type="InterPro" id="IPR009006">
    <property type="entry name" value="Ala_racemase/Decarboxylase_C"/>
</dbReference>
<dbReference type="HAMAP" id="MF_01201">
    <property type="entry name" value="Ala_racemase"/>
    <property type="match status" value="1"/>
</dbReference>
<dbReference type="CDD" id="cd00430">
    <property type="entry name" value="PLPDE_III_AR"/>
    <property type="match status" value="1"/>
</dbReference>
<proteinExistence type="inferred from homology"/>
<comment type="catalytic activity">
    <reaction evidence="1 5">
        <text>L-alanine = D-alanine</text>
        <dbReference type="Rhea" id="RHEA:20249"/>
        <dbReference type="ChEBI" id="CHEBI:57416"/>
        <dbReference type="ChEBI" id="CHEBI:57972"/>
        <dbReference type="EC" id="5.1.1.1"/>
    </reaction>
</comment>
<organism evidence="9 10">
    <name type="scientific">Sporosarcina limicola</name>
    <dbReference type="NCBI Taxonomy" id="34101"/>
    <lineage>
        <taxon>Bacteria</taxon>
        <taxon>Bacillati</taxon>
        <taxon>Bacillota</taxon>
        <taxon>Bacilli</taxon>
        <taxon>Bacillales</taxon>
        <taxon>Caryophanaceae</taxon>
        <taxon>Sporosarcina</taxon>
    </lineage>
</organism>
<keyword evidence="3 5" id="KW-0663">Pyridoxal phosphate</keyword>
<evidence type="ECO:0000256" key="6">
    <source>
        <dbReference type="PIRSR" id="PIRSR600821-50"/>
    </source>
</evidence>
<sequence>MEKNSIHYRPTHANVNLDAIRSNIRNLKEYLGSRTSVIAVVKADGYGHGEVEIASVAFEAGANMVSVATPDEAVRLRMAGIVGDILVMGPSPISFAKKAVELGITITVADGQWLQSVLTDIDADDFEKQLKIHIKIDSGMGRIGLRDVESLQALVLIIESSEKVLLDGIFTHFACADEEDSCRTEEQFTTFMELVQTLPEKPRLVHASNSAATLLYPEYALDAVRFGMSLYGITPSEYVRKKLPFRLKRSLSLESELAYVKLLEAGNRISYGGTYETTESEWIGSIPIGYADGLRRGLRGQEVLIDGKRMPLVGTICMDQCMVKLPREFLVGEKVVLIGRQGEEEIKMEEWAECLSTIPYEIAVSITKRVPRIYTGKDGESK</sequence>
<dbReference type="InterPro" id="IPR020622">
    <property type="entry name" value="Ala_racemase_pyridoxalP-BS"/>
</dbReference>
<dbReference type="GO" id="GO:0030170">
    <property type="term" value="F:pyridoxal phosphate binding"/>
    <property type="evidence" value="ECO:0007669"/>
    <property type="project" value="UniProtKB-UniRule"/>
</dbReference>
<dbReference type="NCBIfam" id="TIGR00492">
    <property type="entry name" value="alr"/>
    <property type="match status" value="1"/>
</dbReference>
<keyword evidence="4 5" id="KW-0413">Isomerase</keyword>
<keyword evidence="10" id="KW-1185">Reference proteome</keyword>
<dbReference type="RefSeq" id="WP_192598931.1">
    <property type="nucleotide sequence ID" value="NZ_JADBEL010000011.1"/>
</dbReference>
<comment type="cofactor">
    <cofactor evidence="2 5 6">
        <name>pyridoxal 5'-phosphate</name>
        <dbReference type="ChEBI" id="CHEBI:597326"/>
    </cofactor>
</comment>
<evidence type="ECO:0000256" key="2">
    <source>
        <dbReference type="ARBA" id="ARBA00001933"/>
    </source>
</evidence>
<gene>
    <name evidence="9" type="ORF">H4683_002295</name>
</gene>
<dbReference type="SMART" id="SM01005">
    <property type="entry name" value="Ala_racemase_C"/>
    <property type="match status" value="1"/>
</dbReference>
<evidence type="ECO:0000256" key="3">
    <source>
        <dbReference type="ARBA" id="ARBA00022898"/>
    </source>
</evidence>
<name>A0A927R3K3_9BACL</name>
<dbReference type="FunFam" id="3.20.20.10:FF:000002">
    <property type="entry name" value="Alanine racemase"/>
    <property type="match status" value="1"/>
</dbReference>
<evidence type="ECO:0000256" key="4">
    <source>
        <dbReference type="ARBA" id="ARBA00023235"/>
    </source>
</evidence>
<dbReference type="FunFam" id="2.40.37.10:FF:000006">
    <property type="entry name" value="Alanine racemase"/>
    <property type="match status" value="1"/>
</dbReference>
<dbReference type="GO" id="GO:0005829">
    <property type="term" value="C:cytosol"/>
    <property type="evidence" value="ECO:0007669"/>
    <property type="project" value="TreeGrafter"/>
</dbReference>
<dbReference type="InterPro" id="IPR000821">
    <property type="entry name" value="Ala_racemase"/>
</dbReference>
<comment type="similarity">
    <text evidence="5">Belongs to the alanine racemase family.</text>
</comment>
<dbReference type="EC" id="5.1.1.1" evidence="5"/>
<dbReference type="PANTHER" id="PTHR30511">
    <property type="entry name" value="ALANINE RACEMASE"/>
    <property type="match status" value="1"/>
</dbReference>
<dbReference type="Proteomes" id="UP000658225">
    <property type="component" value="Unassembled WGS sequence"/>
</dbReference>
<evidence type="ECO:0000256" key="7">
    <source>
        <dbReference type="PIRSR" id="PIRSR600821-52"/>
    </source>
</evidence>
<dbReference type="AlphaFoldDB" id="A0A927R3K3"/>